<dbReference type="Proteomes" id="UP000789375">
    <property type="component" value="Unassembled WGS sequence"/>
</dbReference>
<gene>
    <name evidence="2" type="ORF">FMOSSE_LOCUS10898</name>
</gene>
<dbReference type="EMBL" id="CAJVPP010003880">
    <property type="protein sequence ID" value="CAG8639229.1"/>
    <property type="molecule type" value="Genomic_DNA"/>
</dbReference>
<sequence>LASLAYLLITVIAASAVIRIDDDLDNALEQRNTCATKCPFIFANAIFDPDSPKNEKVSEGPIKGFVVFVQDDEGSTTVTGYFSSGFKSTKNYKFLIVDHFDVVLDMTKRLNVTVHEGGTKAFTYTYDDISLDCDNEGILKTKADSSKTKVETVDIFLKIIENGNINSRARLLLKK</sequence>
<reference evidence="2" key="1">
    <citation type="submission" date="2021-06" db="EMBL/GenBank/DDBJ databases">
        <authorList>
            <person name="Kallberg Y."/>
            <person name="Tangrot J."/>
            <person name="Rosling A."/>
        </authorList>
    </citation>
    <scope>NUCLEOTIDE SEQUENCE</scope>
    <source>
        <strain evidence="2">87-6 pot B 2015</strain>
    </source>
</reference>
<accession>A0A9N9DLB7</accession>
<evidence type="ECO:0000313" key="3">
    <source>
        <dbReference type="Proteomes" id="UP000789375"/>
    </source>
</evidence>
<evidence type="ECO:0000313" key="2">
    <source>
        <dbReference type="EMBL" id="CAG8639229.1"/>
    </source>
</evidence>
<protein>
    <submittedName>
        <fullName evidence="2">1494_t:CDS:1</fullName>
    </submittedName>
</protein>
<feature type="non-terminal residue" evidence="2">
    <location>
        <position position="1"/>
    </location>
</feature>
<feature type="signal peptide" evidence="1">
    <location>
        <begin position="1"/>
        <end position="16"/>
    </location>
</feature>
<feature type="chain" id="PRO_5040190946" evidence="1">
    <location>
        <begin position="17"/>
        <end position="175"/>
    </location>
</feature>
<keyword evidence="3" id="KW-1185">Reference proteome</keyword>
<proteinExistence type="predicted"/>
<evidence type="ECO:0000256" key="1">
    <source>
        <dbReference type="SAM" id="SignalP"/>
    </source>
</evidence>
<comment type="caution">
    <text evidence="2">The sequence shown here is derived from an EMBL/GenBank/DDBJ whole genome shotgun (WGS) entry which is preliminary data.</text>
</comment>
<keyword evidence="1" id="KW-0732">Signal</keyword>
<name>A0A9N9DLB7_FUNMO</name>
<organism evidence="2 3">
    <name type="scientific">Funneliformis mosseae</name>
    <name type="common">Endomycorrhizal fungus</name>
    <name type="synonym">Glomus mosseae</name>
    <dbReference type="NCBI Taxonomy" id="27381"/>
    <lineage>
        <taxon>Eukaryota</taxon>
        <taxon>Fungi</taxon>
        <taxon>Fungi incertae sedis</taxon>
        <taxon>Mucoromycota</taxon>
        <taxon>Glomeromycotina</taxon>
        <taxon>Glomeromycetes</taxon>
        <taxon>Glomerales</taxon>
        <taxon>Glomeraceae</taxon>
        <taxon>Funneliformis</taxon>
    </lineage>
</organism>
<dbReference type="AlphaFoldDB" id="A0A9N9DLB7"/>